<gene>
    <name evidence="1" type="ORF">GGQ22_01355</name>
</gene>
<dbReference type="AlphaFoldDB" id="A0A6I3J8W8"/>
<dbReference type="Gene3D" id="3.10.450.50">
    <property type="match status" value="1"/>
</dbReference>
<proteinExistence type="predicted"/>
<protein>
    <submittedName>
        <fullName evidence="1">Uncharacterized protein</fullName>
    </submittedName>
</protein>
<dbReference type="SUPFAM" id="SSF54427">
    <property type="entry name" value="NTF2-like"/>
    <property type="match status" value="1"/>
</dbReference>
<name>A0A6I3J8W8_9ACTN</name>
<dbReference type="CDD" id="cd00531">
    <property type="entry name" value="NTF2_like"/>
    <property type="match status" value="1"/>
</dbReference>
<dbReference type="Proteomes" id="UP000433406">
    <property type="component" value="Unassembled WGS sequence"/>
</dbReference>
<reference evidence="1 2" key="1">
    <citation type="submission" date="2019-10" db="EMBL/GenBank/DDBJ databases">
        <title>Nocardioides novel species isolated from the excrement of Marmot.</title>
        <authorList>
            <person name="Zhang G."/>
        </authorList>
    </citation>
    <scope>NUCLEOTIDE SEQUENCE [LARGE SCALE GENOMIC DNA]</scope>
    <source>
        <strain evidence="2">zg-579</strain>
    </source>
</reference>
<dbReference type="RefSeq" id="WP_154613527.1">
    <property type="nucleotide sequence ID" value="NZ_CP053660.1"/>
</dbReference>
<keyword evidence="2" id="KW-1185">Reference proteome</keyword>
<sequence>MTGSAEAIIAELDAKEQIRRLTADYAQGLDKRKRDQFAGVWTPDASWLPSPAFGWCHGTEEILAMADKIWSAVDRTHHFVMNHVIDVDGAEASGTIDLLSENLALDGTWSRAASTHTDSYVLHDGRWLITSRSAHVEILG</sequence>
<organism evidence="1 2">
    <name type="scientific">Nocardioides marmotae</name>
    <dbReference type="NCBI Taxonomy" id="2663857"/>
    <lineage>
        <taxon>Bacteria</taxon>
        <taxon>Bacillati</taxon>
        <taxon>Actinomycetota</taxon>
        <taxon>Actinomycetes</taxon>
        <taxon>Propionibacteriales</taxon>
        <taxon>Nocardioidaceae</taxon>
        <taxon>Nocardioides</taxon>
    </lineage>
</organism>
<dbReference type="Pfam" id="PF13577">
    <property type="entry name" value="SnoaL_4"/>
    <property type="match status" value="1"/>
</dbReference>
<accession>A0A6I3J8W8</accession>
<evidence type="ECO:0000313" key="2">
    <source>
        <dbReference type="Proteomes" id="UP000433406"/>
    </source>
</evidence>
<dbReference type="InterPro" id="IPR037401">
    <property type="entry name" value="SnoaL-like"/>
</dbReference>
<dbReference type="EMBL" id="WLCI01000002">
    <property type="protein sequence ID" value="MTB93720.1"/>
    <property type="molecule type" value="Genomic_DNA"/>
</dbReference>
<evidence type="ECO:0000313" key="1">
    <source>
        <dbReference type="EMBL" id="MTB93720.1"/>
    </source>
</evidence>
<dbReference type="InterPro" id="IPR032710">
    <property type="entry name" value="NTF2-like_dom_sf"/>
</dbReference>
<comment type="caution">
    <text evidence="1">The sequence shown here is derived from an EMBL/GenBank/DDBJ whole genome shotgun (WGS) entry which is preliminary data.</text>
</comment>